<organism evidence="1">
    <name type="scientific">Arundo donax</name>
    <name type="common">Giant reed</name>
    <name type="synonym">Donax arundinaceus</name>
    <dbReference type="NCBI Taxonomy" id="35708"/>
    <lineage>
        <taxon>Eukaryota</taxon>
        <taxon>Viridiplantae</taxon>
        <taxon>Streptophyta</taxon>
        <taxon>Embryophyta</taxon>
        <taxon>Tracheophyta</taxon>
        <taxon>Spermatophyta</taxon>
        <taxon>Magnoliopsida</taxon>
        <taxon>Liliopsida</taxon>
        <taxon>Poales</taxon>
        <taxon>Poaceae</taxon>
        <taxon>PACMAD clade</taxon>
        <taxon>Arundinoideae</taxon>
        <taxon>Arundineae</taxon>
        <taxon>Arundo</taxon>
    </lineage>
</organism>
<dbReference type="AlphaFoldDB" id="A0A0A9CCF0"/>
<evidence type="ECO:0000313" key="1">
    <source>
        <dbReference type="EMBL" id="JAD74004.1"/>
    </source>
</evidence>
<protein>
    <submittedName>
        <fullName evidence="1">Uncharacterized protein</fullName>
    </submittedName>
</protein>
<proteinExistence type="predicted"/>
<name>A0A0A9CCF0_ARUDO</name>
<accession>A0A0A9CCF0</accession>
<reference evidence="1" key="1">
    <citation type="submission" date="2014-09" db="EMBL/GenBank/DDBJ databases">
        <authorList>
            <person name="Magalhaes I.L.F."/>
            <person name="Oliveira U."/>
            <person name="Santos F.R."/>
            <person name="Vidigal T.H.D.A."/>
            <person name="Brescovit A.D."/>
            <person name="Santos A.J."/>
        </authorList>
    </citation>
    <scope>NUCLEOTIDE SEQUENCE</scope>
    <source>
        <tissue evidence="1">Shoot tissue taken approximately 20 cm above the soil surface</tissue>
    </source>
</reference>
<dbReference type="EMBL" id="GBRH01223891">
    <property type="protein sequence ID" value="JAD74004.1"/>
    <property type="molecule type" value="Transcribed_RNA"/>
</dbReference>
<reference evidence="1" key="2">
    <citation type="journal article" date="2015" name="Data Brief">
        <title>Shoot transcriptome of the giant reed, Arundo donax.</title>
        <authorList>
            <person name="Barrero R.A."/>
            <person name="Guerrero F.D."/>
            <person name="Moolhuijzen P."/>
            <person name="Goolsby J.A."/>
            <person name="Tidwell J."/>
            <person name="Bellgard S.E."/>
            <person name="Bellgard M.I."/>
        </authorList>
    </citation>
    <scope>NUCLEOTIDE SEQUENCE</scope>
    <source>
        <tissue evidence="1">Shoot tissue taken approximately 20 cm above the soil surface</tissue>
    </source>
</reference>
<sequence length="55" mass="5829">MPAEPSPARSTRPWTSCAPVGVVMTVTDAPCAARRQPMLAMGIMWLVAGHGMTTM</sequence>